<reference evidence="10" key="1">
    <citation type="submission" date="2012-04" db="EMBL/GenBank/DDBJ databases">
        <title>The Genome Sequence of Loa loa.</title>
        <authorList>
            <consortium name="The Broad Institute Genome Sequencing Platform"/>
            <consortium name="Broad Institute Genome Sequencing Center for Infectious Disease"/>
            <person name="Nutman T.B."/>
            <person name="Fink D.L."/>
            <person name="Russ C."/>
            <person name="Young S."/>
            <person name="Zeng Q."/>
            <person name="Gargeya S."/>
            <person name="Alvarado L."/>
            <person name="Berlin A."/>
            <person name="Chapman S.B."/>
            <person name="Chen Z."/>
            <person name="Freedman E."/>
            <person name="Gellesch M."/>
            <person name="Goldberg J."/>
            <person name="Griggs A."/>
            <person name="Gujja S."/>
            <person name="Heilman E.R."/>
            <person name="Heiman D."/>
            <person name="Howarth C."/>
            <person name="Mehta T."/>
            <person name="Neiman D."/>
            <person name="Pearson M."/>
            <person name="Roberts A."/>
            <person name="Saif S."/>
            <person name="Shea T."/>
            <person name="Shenoy N."/>
            <person name="Sisk P."/>
            <person name="Stolte C."/>
            <person name="Sykes S."/>
            <person name="White J."/>
            <person name="Yandava C."/>
            <person name="Haas B."/>
            <person name="Henn M.R."/>
            <person name="Nusbaum C."/>
            <person name="Birren B."/>
        </authorList>
    </citation>
    <scope>NUCLEOTIDE SEQUENCE [LARGE SCALE GENOMIC DNA]</scope>
</reference>
<comment type="similarity">
    <text evidence="2">Belongs to the TMEM186 family.</text>
</comment>
<feature type="transmembrane region" description="Helical" evidence="9">
    <location>
        <begin position="140"/>
        <end position="161"/>
    </location>
</feature>
<sequence>MVLLQGLVFGRVLMESLARKGAAPTAATVRLSHRSRTQRRGGMHRGFKYTTNPYESRELLQRLERCSVRHFSSETTTTSSSKLLEELLKDEIWIPVYRFRGIHYSVLATKMKLALTVSSVALIPYKYWQYLDEAISINHFTSISAFATFTTLAFIVFCKFFNGLIGVISMNETNEYIRVGYLSFWGSRRNKYMKVDDVIPLNESSTGISGKIVRFRQYSSKEMLNLSLLSAELLDQERATILFAISKLDYTYLSNYLKLCFWPYGTNRITSIFSGELI</sequence>
<evidence type="ECO:0000256" key="7">
    <source>
        <dbReference type="ARBA" id="ARBA00023128"/>
    </source>
</evidence>
<dbReference type="Proteomes" id="UP000095285">
    <property type="component" value="Unassembled WGS sequence"/>
</dbReference>
<organism evidence="10 11">
    <name type="scientific">Loa loa</name>
    <name type="common">Eye worm</name>
    <name type="synonym">Filaria loa</name>
    <dbReference type="NCBI Taxonomy" id="7209"/>
    <lineage>
        <taxon>Eukaryota</taxon>
        <taxon>Metazoa</taxon>
        <taxon>Ecdysozoa</taxon>
        <taxon>Nematoda</taxon>
        <taxon>Chromadorea</taxon>
        <taxon>Rhabditida</taxon>
        <taxon>Spirurina</taxon>
        <taxon>Spiruromorpha</taxon>
        <taxon>Filarioidea</taxon>
        <taxon>Onchocercidae</taxon>
        <taxon>Loa</taxon>
    </lineage>
</organism>
<proteinExistence type="inferred from homology"/>
<keyword evidence="6 9" id="KW-1133">Transmembrane helix</keyword>
<comment type="subcellular location">
    <subcellularLocation>
        <location evidence="1">Mitochondrion inner membrane</location>
        <topology evidence="1">Multi-pass membrane protein</topology>
    </subcellularLocation>
</comment>
<dbReference type="AlphaFoldDB" id="A0A1I7VST3"/>
<name>A0A1I7VST3_LOALO</name>
<evidence type="ECO:0000256" key="3">
    <source>
        <dbReference type="ARBA" id="ARBA00014604"/>
    </source>
</evidence>
<evidence type="ECO:0000256" key="8">
    <source>
        <dbReference type="ARBA" id="ARBA00023136"/>
    </source>
</evidence>
<dbReference type="PANTHER" id="PTHR13603">
    <property type="entry name" value="TRANSMEMBRANE PROTEIN 186"/>
    <property type="match status" value="1"/>
</dbReference>
<evidence type="ECO:0000256" key="2">
    <source>
        <dbReference type="ARBA" id="ARBA00007020"/>
    </source>
</evidence>
<dbReference type="PANTHER" id="PTHR13603:SF1">
    <property type="entry name" value="TRANSMEMBRANE PROTEIN 186"/>
    <property type="match status" value="1"/>
</dbReference>
<accession>A0A1I7VST3</accession>
<evidence type="ECO:0000313" key="11">
    <source>
        <dbReference type="WBParaSite" id="EN70_5880"/>
    </source>
</evidence>
<dbReference type="eggNOG" id="ENOG502TANC">
    <property type="taxonomic scope" value="Eukaryota"/>
</dbReference>
<evidence type="ECO:0000256" key="1">
    <source>
        <dbReference type="ARBA" id="ARBA00004448"/>
    </source>
</evidence>
<evidence type="ECO:0000256" key="4">
    <source>
        <dbReference type="ARBA" id="ARBA00022692"/>
    </source>
</evidence>
<evidence type="ECO:0000256" key="6">
    <source>
        <dbReference type="ARBA" id="ARBA00022989"/>
    </source>
</evidence>
<dbReference type="InterPro" id="IPR026571">
    <property type="entry name" value="Tmem186"/>
</dbReference>
<dbReference type="STRING" id="7209.A0A1I7VST3"/>
<keyword evidence="8 9" id="KW-0472">Membrane</keyword>
<protein>
    <recommendedName>
        <fullName evidence="3">Transmembrane protein 186</fullName>
    </recommendedName>
</protein>
<reference evidence="11" key="2">
    <citation type="submission" date="2016-11" db="UniProtKB">
        <authorList>
            <consortium name="WormBaseParasite"/>
        </authorList>
    </citation>
    <scope>IDENTIFICATION</scope>
</reference>
<keyword evidence="5" id="KW-0999">Mitochondrion inner membrane</keyword>
<evidence type="ECO:0000256" key="5">
    <source>
        <dbReference type="ARBA" id="ARBA00022792"/>
    </source>
</evidence>
<evidence type="ECO:0000256" key="9">
    <source>
        <dbReference type="SAM" id="Phobius"/>
    </source>
</evidence>
<dbReference type="WBParaSite" id="EN70_5880">
    <property type="protein sequence ID" value="EN70_5880"/>
    <property type="gene ID" value="EN70_5880"/>
</dbReference>
<keyword evidence="4 9" id="KW-0812">Transmembrane</keyword>
<evidence type="ECO:0000313" key="10">
    <source>
        <dbReference type="Proteomes" id="UP000095285"/>
    </source>
</evidence>
<dbReference type="GO" id="GO:0005743">
    <property type="term" value="C:mitochondrial inner membrane"/>
    <property type="evidence" value="ECO:0007669"/>
    <property type="project" value="UniProtKB-SubCell"/>
</dbReference>
<keyword evidence="10" id="KW-1185">Reference proteome</keyword>
<keyword evidence="7" id="KW-0496">Mitochondrion</keyword>